<reference evidence="6" key="2">
    <citation type="submission" date="2025-08" db="UniProtKB">
        <authorList>
            <consortium name="Ensembl"/>
        </authorList>
    </citation>
    <scope>IDENTIFICATION</scope>
</reference>
<dbReference type="InterPro" id="IPR026507">
    <property type="entry name" value="PIRC1/2"/>
</dbReference>
<proteinExistence type="inferred from homology"/>
<comment type="similarity">
    <text evidence="5">Belongs to the PIERCE1 family.</text>
</comment>
<dbReference type="GeneTree" id="ENSGT00940000154745"/>
<evidence type="ECO:0000256" key="4">
    <source>
        <dbReference type="ARBA" id="ARBA00023273"/>
    </source>
</evidence>
<dbReference type="CTD" id="138162"/>
<dbReference type="GeneID" id="108438369"/>
<keyword evidence="7" id="KW-1185">Reference proteome</keyword>
<evidence type="ECO:0000313" key="7">
    <source>
        <dbReference type="Proteomes" id="UP001501920"/>
    </source>
</evidence>
<reference evidence="6 7" key="1">
    <citation type="submission" date="2020-10" db="EMBL/GenBank/DDBJ databases">
        <title>Pygocentrus nattereri (red-bellied piranha) genome, fPygNat1, primary haplotype.</title>
        <authorList>
            <person name="Myers G."/>
            <person name="Meyer A."/>
            <person name="Karagic N."/>
            <person name="Pippel M."/>
            <person name="Winkler S."/>
            <person name="Tracey A."/>
            <person name="Wood J."/>
            <person name="Formenti G."/>
            <person name="Howe K."/>
            <person name="Fedrigo O."/>
            <person name="Jarvis E.D."/>
        </authorList>
    </citation>
    <scope>NUCLEOTIDE SEQUENCE [LARGE SCALE GENOMIC DNA]</scope>
</reference>
<reference evidence="6" key="3">
    <citation type="submission" date="2025-09" db="UniProtKB">
        <authorList>
            <consortium name="Ensembl"/>
        </authorList>
    </citation>
    <scope>IDENTIFICATION</scope>
</reference>
<dbReference type="Proteomes" id="UP001501920">
    <property type="component" value="Chromosome 28"/>
</dbReference>
<evidence type="ECO:0000256" key="5">
    <source>
        <dbReference type="ARBA" id="ARBA00038014"/>
    </source>
</evidence>
<name>A0AAR2LD27_PYGNA</name>
<dbReference type="PANTHER" id="PTHR20899:SF1">
    <property type="entry name" value="PIERCER OF MICROTUBULE WALL 1 PROTEIN"/>
    <property type="match status" value="1"/>
</dbReference>
<protein>
    <submittedName>
        <fullName evidence="6">Uncharacterized protein</fullName>
    </submittedName>
</protein>
<keyword evidence="2" id="KW-0963">Cytoplasm</keyword>
<keyword evidence="3" id="KW-0206">Cytoskeleton</keyword>
<evidence type="ECO:0000256" key="1">
    <source>
        <dbReference type="ARBA" id="ARBA00004430"/>
    </source>
</evidence>
<accession>A0AAR2LD27</accession>
<evidence type="ECO:0000313" key="6">
    <source>
        <dbReference type="Ensembl" id="ENSPNAP00000072301.1"/>
    </source>
</evidence>
<dbReference type="PANTHER" id="PTHR20899">
    <property type="entry name" value="PIERCE HOMOLOG"/>
    <property type="match status" value="1"/>
</dbReference>
<comment type="subcellular location">
    <subcellularLocation>
        <location evidence="1">Cytoplasm</location>
        <location evidence="1">Cytoskeleton</location>
        <location evidence="1">Cilium axoneme</location>
    </subcellularLocation>
</comment>
<evidence type="ECO:0000256" key="2">
    <source>
        <dbReference type="ARBA" id="ARBA00022490"/>
    </source>
</evidence>
<dbReference type="RefSeq" id="XP_017571625.1">
    <property type="nucleotide sequence ID" value="XM_017716136.2"/>
</dbReference>
<dbReference type="GO" id="GO:0005879">
    <property type="term" value="C:axonemal microtubule"/>
    <property type="evidence" value="ECO:0007669"/>
    <property type="project" value="InterPro"/>
</dbReference>
<dbReference type="GO" id="GO:0035082">
    <property type="term" value="P:axoneme assembly"/>
    <property type="evidence" value="ECO:0007669"/>
    <property type="project" value="InterPro"/>
</dbReference>
<keyword evidence="4" id="KW-0966">Cell projection</keyword>
<dbReference type="Ensembl" id="ENSPNAT00000083374.1">
    <property type="protein sequence ID" value="ENSPNAP00000072301.1"/>
    <property type="gene ID" value="ENSPNAG00000031009.1"/>
</dbReference>
<dbReference type="AlphaFoldDB" id="A0AAR2LD27"/>
<sequence length="141" mass="16182">MDAESIEEKVKTDLHSLDNNSSALRTSDVYRVNKNLPNRFNHPDSFRYSKKTVHPLYQTSNQVYGSKKPTVHEMPITFHGSHRKFSEHILKSGMYRDNGFNTSLEKSRISGPSTIAVLHDRIIFHQSYHIEGNEQPEANVA</sequence>
<organism evidence="6 7">
    <name type="scientific">Pygocentrus nattereri</name>
    <name type="common">Red-bellied piranha</name>
    <dbReference type="NCBI Taxonomy" id="42514"/>
    <lineage>
        <taxon>Eukaryota</taxon>
        <taxon>Metazoa</taxon>
        <taxon>Chordata</taxon>
        <taxon>Craniata</taxon>
        <taxon>Vertebrata</taxon>
        <taxon>Euteleostomi</taxon>
        <taxon>Actinopterygii</taxon>
        <taxon>Neopterygii</taxon>
        <taxon>Teleostei</taxon>
        <taxon>Ostariophysi</taxon>
        <taxon>Characiformes</taxon>
        <taxon>Characoidei</taxon>
        <taxon>Pygocentrus</taxon>
    </lineage>
</organism>
<evidence type="ECO:0000256" key="3">
    <source>
        <dbReference type="ARBA" id="ARBA00023212"/>
    </source>
</evidence>
<dbReference type="Pfam" id="PF14892">
    <property type="entry name" value="PIRC1_2"/>
    <property type="match status" value="1"/>
</dbReference>